<evidence type="ECO:0000256" key="6">
    <source>
        <dbReference type="RuleBase" id="RU365090"/>
    </source>
</evidence>
<dbReference type="EC" id="2.10.1.1" evidence="6"/>
<comment type="caution">
    <text evidence="8">The sequence shown here is derived from an EMBL/GenBank/DDBJ whole genome shotgun (WGS) entry which is preliminary data.</text>
</comment>
<dbReference type="InterPro" id="IPR036425">
    <property type="entry name" value="MoaB/Mog-like_dom_sf"/>
</dbReference>
<evidence type="ECO:0000313" key="8">
    <source>
        <dbReference type="EMBL" id="NLW34325.1"/>
    </source>
</evidence>
<evidence type="ECO:0000256" key="2">
    <source>
        <dbReference type="ARBA" id="ARBA00005046"/>
    </source>
</evidence>
<dbReference type="GO" id="GO:0006777">
    <property type="term" value="P:Mo-molybdopterin cofactor biosynthetic process"/>
    <property type="evidence" value="ECO:0007669"/>
    <property type="project" value="UniProtKB-UniRule"/>
</dbReference>
<dbReference type="PANTHER" id="PTHR10192:SF16">
    <property type="entry name" value="MOLYBDOPTERIN MOLYBDENUMTRANSFERASE"/>
    <property type="match status" value="1"/>
</dbReference>
<reference evidence="8" key="2">
    <citation type="submission" date="2020-01" db="EMBL/GenBank/DDBJ databases">
        <authorList>
            <person name="Campanaro S."/>
        </authorList>
    </citation>
    <scope>NUCLEOTIDE SEQUENCE</scope>
    <source>
        <strain evidence="8">AS06rmzACSIP_7</strain>
    </source>
</reference>
<dbReference type="CDD" id="cd00887">
    <property type="entry name" value="MoeA"/>
    <property type="match status" value="1"/>
</dbReference>
<gene>
    <name evidence="8" type="ORF">GXY80_02430</name>
</gene>
<dbReference type="InterPro" id="IPR038987">
    <property type="entry name" value="MoeA-like"/>
</dbReference>
<keyword evidence="6" id="KW-0500">Molybdenum</keyword>
<accession>A0A971RZJ2</accession>
<dbReference type="InterPro" id="IPR005111">
    <property type="entry name" value="MoeA_C_domain_IV"/>
</dbReference>
<feature type="domain" description="MoaB/Mog" evidence="7">
    <location>
        <begin position="172"/>
        <end position="312"/>
    </location>
</feature>
<keyword evidence="4 6" id="KW-0501">Molybdenum cofactor biosynthesis</keyword>
<comment type="similarity">
    <text evidence="3 6">Belongs to the MoeA family.</text>
</comment>
<dbReference type="GO" id="GO:0005829">
    <property type="term" value="C:cytosol"/>
    <property type="evidence" value="ECO:0007669"/>
    <property type="project" value="TreeGrafter"/>
</dbReference>
<proteinExistence type="inferred from homology"/>
<keyword evidence="6" id="KW-0808">Transferase</keyword>
<dbReference type="SUPFAM" id="SSF53218">
    <property type="entry name" value="Molybdenum cofactor biosynthesis proteins"/>
    <property type="match status" value="1"/>
</dbReference>
<dbReference type="Gene3D" id="2.170.190.11">
    <property type="entry name" value="Molybdopterin biosynthesis moea protein, domain 3"/>
    <property type="match status" value="1"/>
</dbReference>
<evidence type="ECO:0000256" key="5">
    <source>
        <dbReference type="ARBA" id="ARBA00047317"/>
    </source>
</evidence>
<dbReference type="Proteomes" id="UP000777265">
    <property type="component" value="Unassembled WGS sequence"/>
</dbReference>
<dbReference type="NCBIfam" id="NF011068">
    <property type="entry name" value="PRK14498.1"/>
    <property type="match status" value="1"/>
</dbReference>
<dbReference type="Gene3D" id="3.40.980.10">
    <property type="entry name" value="MoaB/Mog-like domain"/>
    <property type="match status" value="1"/>
</dbReference>
<dbReference type="GO" id="GO:0046872">
    <property type="term" value="F:metal ion binding"/>
    <property type="evidence" value="ECO:0007669"/>
    <property type="project" value="UniProtKB-UniRule"/>
</dbReference>
<dbReference type="Pfam" id="PF12727">
    <property type="entry name" value="PBP_like"/>
    <property type="match status" value="1"/>
</dbReference>
<evidence type="ECO:0000313" key="9">
    <source>
        <dbReference type="Proteomes" id="UP000777265"/>
    </source>
</evidence>
<dbReference type="EMBL" id="JAAYEE010000040">
    <property type="protein sequence ID" value="NLW34325.1"/>
    <property type="molecule type" value="Genomic_DNA"/>
</dbReference>
<comment type="catalytic activity">
    <reaction evidence="5">
        <text>adenylyl-molybdopterin + molybdate = Mo-molybdopterin + AMP + H(+)</text>
        <dbReference type="Rhea" id="RHEA:35047"/>
        <dbReference type="ChEBI" id="CHEBI:15378"/>
        <dbReference type="ChEBI" id="CHEBI:36264"/>
        <dbReference type="ChEBI" id="CHEBI:62727"/>
        <dbReference type="ChEBI" id="CHEBI:71302"/>
        <dbReference type="ChEBI" id="CHEBI:456215"/>
        <dbReference type="EC" id="2.10.1.1"/>
    </reaction>
</comment>
<dbReference type="SMART" id="SM00852">
    <property type="entry name" value="MoCF_biosynth"/>
    <property type="match status" value="1"/>
</dbReference>
<dbReference type="InterPro" id="IPR036688">
    <property type="entry name" value="MoeA_C_domain_IV_sf"/>
</dbReference>
<dbReference type="PANTHER" id="PTHR10192">
    <property type="entry name" value="MOLYBDOPTERIN BIOSYNTHESIS PROTEIN"/>
    <property type="match status" value="1"/>
</dbReference>
<dbReference type="InterPro" id="IPR005110">
    <property type="entry name" value="MoeA_linker/N"/>
</dbReference>
<dbReference type="Gene3D" id="3.90.105.10">
    <property type="entry name" value="Molybdopterin biosynthesis moea protein, domain 2"/>
    <property type="match status" value="1"/>
</dbReference>
<dbReference type="Pfam" id="PF03453">
    <property type="entry name" value="MoeA_N"/>
    <property type="match status" value="1"/>
</dbReference>
<comment type="cofactor">
    <cofactor evidence="6">
        <name>Mg(2+)</name>
        <dbReference type="ChEBI" id="CHEBI:18420"/>
    </cofactor>
</comment>
<evidence type="ECO:0000256" key="1">
    <source>
        <dbReference type="ARBA" id="ARBA00002901"/>
    </source>
</evidence>
<dbReference type="InterPro" id="IPR001453">
    <property type="entry name" value="MoaB/Mog_dom"/>
</dbReference>
<reference evidence="8" key="1">
    <citation type="journal article" date="2020" name="Biotechnol. Biofuels">
        <title>New insights from the biogas microbiome by comprehensive genome-resolved metagenomics of nearly 1600 species originating from multiple anaerobic digesters.</title>
        <authorList>
            <person name="Campanaro S."/>
            <person name="Treu L."/>
            <person name="Rodriguez-R L.M."/>
            <person name="Kovalovszki A."/>
            <person name="Ziels R.M."/>
            <person name="Maus I."/>
            <person name="Zhu X."/>
            <person name="Kougias P.G."/>
            <person name="Basile A."/>
            <person name="Luo G."/>
            <person name="Schluter A."/>
            <person name="Konstantinidis K.T."/>
            <person name="Angelidaki I."/>
        </authorList>
    </citation>
    <scope>NUCLEOTIDE SEQUENCE</scope>
    <source>
        <strain evidence="8">AS06rmzACSIP_7</strain>
    </source>
</reference>
<dbReference type="SUPFAM" id="SSF53850">
    <property type="entry name" value="Periplasmic binding protein-like II"/>
    <property type="match status" value="1"/>
</dbReference>
<comment type="pathway">
    <text evidence="2 6">Cofactor biosynthesis; molybdopterin biosynthesis.</text>
</comment>
<dbReference type="InterPro" id="IPR024370">
    <property type="entry name" value="PBP_domain"/>
</dbReference>
<evidence type="ECO:0000259" key="7">
    <source>
        <dbReference type="SMART" id="SM00852"/>
    </source>
</evidence>
<dbReference type="Pfam" id="PF00994">
    <property type="entry name" value="MoCF_biosynth"/>
    <property type="match status" value="1"/>
</dbReference>
<dbReference type="GO" id="GO:0061599">
    <property type="term" value="F:molybdopterin molybdotransferase activity"/>
    <property type="evidence" value="ECO:0007669"/>
    <property type="project" value="UniProtKB-UniRule"/>
</dbReference>
<comment type="function">
    <text evidence="1 6">Catalyzes the insertion of molybdate into adenylated molybdopterin with the concomitant release of AMP.</text>
</comment>
<keyword evidence="6" id="KW-0460">Magnesium</keyword>
<dbReference type="AlphaFoldDB" id="A0A971RZJ2"/>
<sequence length="636" mass="70904">MAKRYLETIKSKEALRRILDQVGTIGDEEYLPTHLCKNRVTTRPVFAKYSNPPFVCSAMDGYATSFAKTLEADLMNPLALDLNNDAFAVNTGDPLPKGTDSVIMVEEVERADEKIIIRKPAYLWQHVRMIGEDIVEGDMLLPANQKIRTLDVGMLLSAGITHVYVRRKPTIFIIPTGKELVDIYKEPVQGTEPRGLIDFNSYLLANVAEEMGFNSYRSQIAINKDELSSILNDASLKYDVIIVNAGSSAGSEDFTEAVISELGRVIFHGVSMMPGKPTIFGMVHGKPVFGIPGYPVSAVTSFKKFIEPLCEHLTMAPLAREHVSCIMPYKVPSRIGIEEILRVNLMEKGGKFYAFPLPRGASIFSSLARADGLITIPENIEGYEEDEEITCELLRGKDDIGNSTHIIGSHDLSLEILRDMMKRKFPDRDLISTHVGSLSGIMAFQRGVTDLCTTHVLDEHEKMYNIPVVKKYVPNRPWLLVHIAKRTQGLLVREGNPKLITGISDMVRDDVTFVNRQVGSGTRILFDLLLKEKGIDRGSIRGYDREESSHTAVAVLVREAVADTGIAINAVARIFSLGFIPLAEEDYDLLVTKEFAETERFKRLLDLIRSEEFKDRLKEVGGYNTGDTGKIKYVNG</sequence>
<dbReference type="SUPFAM" id="SSF63882">
    <property type="entry name" value="MoeA N-terminal region -like"/>
    <property type="match status" value="1"/>
</dbReference>
<name>A0A971RZJ2_9BACT</name>
<protein>
    <recommendedName>
        <fullName evidence="6">Molybdopterin molybdenumtransferase</fullName>
        <ecNumber evidence="6">2.10.1.1</ecNumber>
    </recommendedName>
</protein>
<dbReference type="Pfam" id="PF03454">
    <property type="entry name" value="MoeA_C"/>
    <property type="match status" value="1"/>
</dbReference>
<dbReference type="SUPFAM" id="SSF63867">
    <property type="entry name" value="MoeA C-terminal domain-like"/>
    <property type="match status" value="1"/>
</dbReference>
<evidence type="ECO:0000256" key="3">
    <source>
        <dbReference type="ARBA" id="ARBA00010763"/>
    </source>
</evidence>
<organism evidence="8 9">
    <name type="scientific">Syntrophorhabdus aromaticivorans</name>
    <dbReference type="NCBI Taxonomy" id="328301"/>
    <lineage>
        <taxon>Bacteria</taxon>
        <taxon>Pseudomonadati</taxon>
        <taxon>Thermodesulfobacteriota</taxon>
        <taxon>Syntrophorhabdia</taxon>
        <taxon>Syntrophorhabdales</taxon>
        <taxon>Syntrophorhabdaceae</taxon>
        <taxon>Syntrophorhabdus</taxon>
    </lineage>
</organism>
<dbReference type="InterPro" id="IPR036135">
    <property type="entry name" value="MoeA_linker/N_sf"/>
</dbReference>
<dbReference type="Gene3D" id="2.40.340.10">
    <property type="entry name" value="MoeA, C-terminal, domain IV"/>
    <property type="match status" value="1"/>
</dbReference>
<evidence type="ECO:0000256" key="4">
    <source>
        <dbReference type="ARBA" id="ARBA00023150"/>
    </source>
</evidence>
<keyword evidence="6" id="KW-0479">Metal-binding</keyword>